<dbReference type="Proteomes" id="UP001054821">
    <property type="component" value="Chromosome 2"/>
</dbReference>
<dbReference type="PANTHER" id="PTHR12549:SF11">
    <property type="entry name" value="LYSINE-SPECIFIC DEMETHYLASE JMJ25"/>
    <property type="match status" value="1"/>
</dbReference>
<dbReference type="GO" id="GO:0031490">
    <property type="term" value="F:chromatin DNA binding"/>
    <property type="evidence" value="ECO:0007669"/>
    <property type="project" value="TreeGrafter"/>
</dbReference>
<evidence type="ECO:0000313" key="6">
    <source>
        <dbReference type="Proteomes" id="UP001054821"/>
    </source>
</evidence>
<reference evidence="5 6" key="1">
    <citation type="journal article" date="2022" name="G3 (Bethesda)">
        <title>Whole-genome sequence and methylome profiling of the almond [Prunus dulcis (Mill.) D.A. Webb] cultivar 'Nonpareil'.</title>
        <authorList>
            <person name="D'Amico-Willman K.M."/>
            <person name="Ouma W.Z."/>
            <person name="Meulia T."/>
            <person name="Sideli G.M."/>
            <person name="Gradziel T.M."/>
            <person name="Fresnedo-Ramirez J."/>
        </authorList>
    </citation>
    <scope>NUCLEOTIDE SEQUENCE [LARGE SCALE GENOMIC DNA]</scope>
    <source>
        <strain evidence="5">Clone GOH B32 T37-40</strain>
    </source>
</reference>
<organism evidence="5 6">
    <name type="scientific">Prunus dulcis</name>
    <name type="common">Almond</name>
    <name type="synonym">Amygdalus dulcis</name>
    <dbReference type="NCBI Taxonomy" id="3755"/>
    <lineage>
        <taxon>Eukaryota</taxon>
        <taxon>Viridiplantae</taxon>
        <taxon>Streptophyta</taxon>
        <taxon>Embryophyta</taxon>
        <taxon>Tracheophyta</taxon>
        <taxon>Spermatophyta</taxon>
        <taxon>Magnoliopsida</taxon>
        <taxon>eudicotyledons</taxon>
        <taxon>Gunneridae</taxon>
        <taxon>Pentapetalae</taxon>
        <taxon>rosids</taxon>
        <taxon>fabids</taxon>
        <taxon>Rosales</taxon>
        <taxon>Rosaceae</taxon>
        <taxon>Amygdaloideae</taxon>
        <taxon>Amygdaleae</taxon>
        <taxon>Prunus</taxon>
    </lineage>
</organism>
<dbReference type="GO" id="GO:0006357">
    <property type="term" value="P:regulation of transcription by RNA polymerase II"/>
    <property type="evidence" value="ECO:0007669"/>
    <property type="project" value="TreeGrafter"/>
</dbReference>
<dbReference type="AlphaFoldDB" id="A0AAD4WK17"/>
<proteinExistence type="inferred from homology"/>
<evidence type="ECO:0000313" key="5">
    <source>
        <dbReference type="EMBL" id="KAI5344865.1"/>
    </source>
</evidence>
<dbReference type="GO" id="GO:0000785">
    <property type="term" value="C:chromatin"/>
    <property type="evidence" value="ECO:0007669"/>
    <property type="project" value="TreeGrafter"/>
</dbReference>
<evidence type="ECO:0000256" key="4">
    <source>
        <dbReference type="ARBA" id="ARBA00023242"/>
    </source>
</evidence>
<sequence length="121" mass="14155">MFSENDVRELVKKAEEIAQTYKFTHAAGISAQQCSCSNSAGVLDLSSNKLRKAASREGSDDNFLYCPRAGDIQHEEFKHFQCVSHHVFHTHTWFHRIPSYCKRKLDIGIHKFFYWIFKRPF</sequence>
<dbReference type="InterPro" id="IPR045109">
    <property type="entry name" value="LSDs-like"/>
</dbReference>
<protein>
    <submittedName>
        <fullName evidence="5">Uncharacterized protein</fullName>
    </submittedName>
</protein>
<keyword evidence="6" id="KW-1185">Reference proteome</keyword>
<name>A0AAD4WK17_PRUDU</name>
<evidence type="ECO:0000256" key="3">
    <source>
        <dbReference type="ARBA" id="ARBA00022723"/>
    </source>
</evidence>
<dbReference type="GO" id="GO:0032454">
    <property type="term" value="F:histone H3K9 demethylase activity"/>
    <property type="evidence" value="ECO:0007669"/>
    <property type="project" value="InterPro"/>
</dbReference>
<keyword evidence="3" id="KW-0479">Metal-binding</keyword>
<evidence type="ECO:0000256" key="1">
    <source>
        <dbReference type="ARBA" id="ARBA00004123"/>
    </source>
</evidence>
<comment type="similarity">
    <text evidence="2">Belongs to the JARID1 histone demethylase family.</text>
</comment>
<keyword evidence="4" id="KW-0539">Nucleus</keyword>
<gene>
    <name evidence="5" type="ORF">L3X38_012742</name>
</gene>
<comment type="subcellular location">
    <subcellularLocation>
        <location evidence="1">Nucleus</location>
    </subcellularLocation>
</comment>
<dbReference type="PANTHER" id="PTHR12549">
    <property type="entry name" value="JMJC DOMAIN-CONTAINING HISTONE DEMETHYLATION PROTEIN"/>
    <property type="match status" value="1"/>
</dbReference>
<dbReference type="GO" id="GO:0000118">
    <property type="term" value="C:histone deacetylase complex"/>
    <property type="evidence" value="ECO:0007669"/>
    <property type="project" value="TreeGrafter"/>
</dbReference>
<dbReference type="GO" id="GO:0046872">
    <property type="term" value="F:metal ion binding"/>
    <property type="evidence" value="ECO:0007669"/>
    <property type="project" value="UniProtKB-KW"/>
</dbReference>
<comment type="caution">
    <text evidence="5">The sequence shown here is derived from an EMBL/GenBank/DDBJ whole genome shotgun (WGS) entry which is preliminary data.</text>
</comment>
<evidence type="ECO:0000256" key="2">
    <source>
        <dbReference type="ARBA" id="ARBA00006801"/>
    </source>
</evidence>
<dbReference type="GO" id="GO:0003712">
    <property type="term" value="F:transcription coregulator activity"/>
    <property type="evidence" value="ECO:0007669"/>
    <property type="project" value="TreeGrafter"/>
</dbReference>
<dbReference type="EMBL" id="JAJFAZ020000002">
    <property type="protein sequence ID" value="KAI5344865.1"/>
    <property type="molecule type" value="Genomic_DNA"/>
</dbReference>
<accession>A0AAD4WK17</accession>